<dbReference type="STRING" id="432608.A6V39_00645"/>
<reference evidence="3" key="1">
    <citation type="submission" date="2016-04" db="EMBL/GenBank/DDBJ databases">
        <authorList>
            <person name="Quiroz-Castaneda R.E."/>
            <person name="Martinez-Ocampo F."/>
        </authorList>
    </citation>
    <scope>NUCLEOTIDE SEQUENCE [LARGE SCALE GENOMIC DNA]</scope>
    <source>
        <strain evidence="3">INIFAP01</strain>
    </source>
</reference>
<feature type="region of interest" description="Disordered" evidence="1">
    <location>
        <begin position="235"/>
        <end position="265"/>
    </location>
</feature>
<dbReference type="Proteomes" id="UP000077623">
    <property type="component" value="Unassembled WGS sequence"/>
</dbReference>
<name>A0A1A9QFR8_9MOLU</name>
<evidence type="ECO:0000313" key="3">
    <source>
        <dbReference type="Proteomes" id="UP000077623"/>
    </source>
</evidence>
<protein>
    <submittedName>
        <fullName evidence="2">Uncharacterized protein</fullName>
    </submittedName>
</protein>
<sequence>MQLNLTPPLVVRTFGANFNQILSATFTGLTVAGTCSAVVFNFAQAQKSLGSAFDPLKKVWEASFLSSGINKLGDTFNSWAQAIFGSKDDFRSWLQRYLGIDGVKSGVSELYHKLVAWATIVYEWFRDKFIKFIGNIPDMVKNWDKLRLSLFKWGTFLGGGGGSALWAMFGSGDNWGKLADLIGNPEFEGVVDKFSKLVEENGAAFSEMNEEEAKEMFEAILDDPKEAEALLGELLDEQKEKNEKKKEELKKEGKENEEPKEELEKEEIVEKFKNSGGGSPNNPTEAFGDMVGSALQGMVDISPTKLWDTDIAHTAKTKMKEYIDTLRKDVEKKARKSDVKQKFLDAIKDNETAFILSLAEAAKKAFEAIKKPSQQVKYEDLAKKFGEILEEEFTVEATDGDGEEGISIREKVPSTPPKKSRK</sequence>
<organism evidence="2 3">
    <name type="scientific">Candidatus Mycoplasma haematobovis</name>
    <dbReference type="NCBI Taxonomy" id="432608"/>
    <lineage>
        <taxon>Bacteria</taxon>
        <taxon>Bacillati</taxon>
        <taxon>Mycoplasmatota</taxon>
        <taxon>Mollicutes</taxon>
        <taxon>Mycoplasmataceae</taxon>
        <taxon>Mycoplasma</taxon>
    </lineage>
</organism>
<gene>
    <name evidence="2" type="ORF">A6V39_00645</name>
</gene>
<proteinExistence type="predicted"/>
<comment type="caution">
    <text evidence="2">The sequence shown here is derived from an EMBL/GenBank/DDBJ whole genome shotgun (WGS) entry which is preliminary data.</text>
</comment>
<dbReference type="RefSeq" id="WP_187149794.1">
    <property type="nucleotide sequence ID" value="NZ_LWUJ01000010.1"/>
</dbReference>
<keyword evidence="3" id="KW-1185">Reference proteome</keyword>
<evidence type="ECO:0000313" key="2">
    <source>
        <dbReference type="EMBL" id="OAL10559.1"/>
    </source>
</evidence>
<feature type="compositionally biased region" description="Basic and acidic residues" evidence="1">
    <location>
        <begin position="236"/>
        <end position="265"/>
    </location>
</feature>
<feature type="region of interest" description="Disordered" evidence="1">
    <location>
        <begin position="396"/>
        <end position="422"/>
    </location>
</feature>
<evidence type="ECO:0000256" key="1">
    <source>
        <dbReference type="SAM" id="MobiDB-lite"/>
    </source>
</evidence>
<dbReference type="AlphaFoldDB" id="A0A1A9QFR8"/>
<accession>A0A1A9QFR8</accession>
<dbReference type="EMBL" id="LWUJ01000010">
    <property type="protein sequence ID" value="OAL10559.1"/>
    <property type="molecule type" value="Genomic_DNA"/>
</dbReference>